<dbReference type="EMBL" id="OZ021738">
    <property type="protein sequence ID" value="CAK9319716.1"/>
    <property type="molecule type" value="Genomic_DNA"/>
</dbReference>
<proteinExistence type="predicted"/>
<accession>A0ABP0YKW8</accession>
<evidence type="ECO:0000313" key="1">
    <source>
        <dbReference type="EMBL" id="CAK9319716.1"/>
    </source>
</evidence>
<organism evidence="1 2">
    <name type="scientific">Citrullus colocynthis</name>
    <name type="common">colocynth</name>
    <dbReference type="NCBI Taxonomy" id="252529"/>
    <lineage>
        <taxon>Eukaryota</taxon>
        <taxon>Viridiplantae</taxon>
        <taxon>Streptophyta</taxon>
        <taxon>Embryophyta</taxon>
        <taxon>Tracheophyta</taxon>
        <taxon>Spermatophyta</taxon>
        <taxon>Magnoliopsida</taxon>
        <taxon>eudicotyledons</taxon>
        <taxon>Gunneridae</taxon>
        <taxon>Pentapetalae</taxon>
        <taxon>rosids</taxon>
        <taxon>fabids</taxon>
        <taxon>Cucurbitales</taxon>
        <taxon>Cucurbitaceae</taxon>
        <taxon>Benincaseae</taxon>
        <taxon>Citrullus</taxon>
    </lineage>
</organism>
<name>A0ABP0YKW8_9ROSI</name>
<gene>
    <name evidence="1" type="ORF">CITCOLO1_LOCUS11733</name>
</gene>
<evidence type="ECO:0000313" key="2">
    <source>
        <dbReference type="Proteomes" id="UP001642487"/>
    </source>
</evidence>
<sequence>MYFRSSFVAGEPSPDRQLHRLVSSASIVVAPQISSRLAVTGLQISPVSPRLALGGLGGSRSRRKYRVQLSPVSSGRDLAAGGYVGERESSRAAGAGPRYFSAASFSVAIFKIHNLLISSWLAMTRRLAHHFTTSITLLRFTRLRKVLLVTDPTFHSL</sequence>
<dbReference type="Proteomes" id="UP001642487">
    <property type="component" value="Chromosome 4"/>
</dbReference>
<reference evidence="1 2" key="1">
    <citation type="submission" date="2024-03" db="EMBL/GenBank/DDBJ databases">
        <authorList>
            <person name="Gkanogiannis A."/>
            <person name="Becerra Lopez-Lavalle L."/>
        </authorList>
    </citation>
    <scope>NUCLEOTIDE SEQUENCE [LARGE SCALE GENOMIC DNA]</scope>
</reference>
<protein>
    <submittedName>
        <fullName evidence="1">Uncharacterized protein</fullName>
    </submittedName>
</protein>
<keyword evidence="2" id="KW-1185">Reference proteome</keyword>